<accession>A0A1I3L374</accession>
<keyword evidence="2 4" id="KW-0560">Oxidoreductase</keyword>
<name>A0A1I3L374_9PSEU</name>
<evidence type="ECO:0000259" key="5">
    <source>
        <dbReference type="Pfam" id="PF00171"/>
    </source>
</evidence>
<dbReference type="EMBL" id="FORP01000001">
    <property type="protein sequence ID" value="SFI79139.1"/>
    <property type="molecule type" value="Genomic_DNA"/>
</dbReference>
<dbReference type="SUPFAM" id="SSF53720">
    <property type="entry name" value="ALDH-like"/>
    <property type="match status" value="1"/>
</dbReference>
<evidence type="ECO:0000256" key="2">
    <source>
        <dbReference type="ARBA" id="ARBA00023002"/>
    </source>
</evidence>
<dbReference type="InterPro" id="IPR015590">
    <property type="entry name" value="Aldehyde_DH_dom"/>
</dbReference>
<dbReference type="InterPro" id="IPR016163">
    <property type="entry name" value="Ald_DH_C"/>
</dbReference>
<feature type="active site" evidence="3">
    <location>
        <position position="238"/>
    </location>
</feature>
<reference evidence="6 7" key="1">
    <citation type="submission" date="2016-10" db="EMBL/GenBank/DDBJ databases">
        <authorList>
            <person name="de Groot N.N."/>
        </authorList>
    </citation>
    <scope>NUCLEOTIDE SEQUENCE [LARGE SCALE GENOMIC DNA]</scope>
    <source>
        <strain evidence="6 7">DSM 44468</strain>
    </source>
</reference>
<feature type="domain" description="Aldehyde dehydrogenase" evidence="5">
    <location>
        <begin position="15"/>
        <end position="460"/>
    </location>
</feature>
<proteinExistence type="inferred from homology"/>
<organism evidence="6 7">
    <name type="scientific">Amycolatopsis sacchari</name>
    <dbReference type="NCBI Taxonomy" id="115433"/>
    <lineage>
        <taxon>Bacteria</taxon>
        <taxon>Bacillati</taxon>
        <taxon>Actinomycetota</taxon>
        <taxon>Actinomycetes</taxon>
        <taxon>Pseudonocardiales</taxon>
        <taxon>Pseudonocardiaceae</taxon>
        <taxon>Amycolatopsis</taxon>
    </lineage>
</organism>
<dbReference type="Gene3D" id="3.40.605.10">
    <property type="entry name" value="Aldehyde Dehydrogenase, Chain A, domain 1"/>
    <property type="match status" value="1"/>
</dbReference>
<dbReference type="InterPro" id="IPR016160">
    <property type="entry name" value="Ald_DH_CS_CYS"/>
</dbReference>
<protein>
    <submittedName>
        <fullName evidence="6">Acyl-CoA reductase</fullName>
    </submittedName>
</protein>
<gene>
    <name evidence="6" type="ORF">SAMN05421835_101799</name>
</gene>
<dbReference type="FunFam" id="3.40.309.10:FF:000009">
    <property type="entry name" value="Aldehyde dehydrogenase A"/>
    <property type="match status" value="1"/>
</dbReference>
<dbReference type="InterPro" id="IPR029510">
    <property type="entry name" value="Ald_DH_CS_GLU"/>
</dbReference>
<evidence type="ECO:0000256" key="3">
    <source>
        <dbReference type="PROSITE-ProRule" id="PRU10007"/>
    </source>
</evidence>
<dbReference type="Pfam" id="PF00171">
    <property type="entry name" value="Aldedh"/>
    <property type="match status" value="1"/>
</dbReference>
<dbReference type="CDD" id="cd07106">
    <property type="entry name" value="ALDH_AldA-AAD23400"/>
    <property type="match status" value="1"/>
</dbReference>
<dbReference type="InterPro" id="IPR016161">
    <property type="entry name" value="Ald_DH/histidinol_DH"/>
</dbReference>
<dbReference type="PROSITE" id="PS00687">
    <property type="entry name" value="ALDEHYDE_DEHYDR_GLU"/>
    <property type="match status" value="1"/>
</dbReference>
<dbReference type="PROSITE" id="PS00070">
    <property type="entry name" value="ALDEHYDE_DEHYDR_CYS"/>
    <property type="match status" value="1"/>
</dbReference>
<dbReference type="GO" id="GO:0016620">
    <property type="term" value="F:oxidoreductase activity, acting on the aldehyde or oxo group of donors, NAD or NADP as acceptor"/>
    <property type="evidence" value="ECO:0007669"/>
    <property type="project" value="InterPro"/>
</dbReference>
<keyword evidence="7" id="KW-1185">Reference proteome</keyword>
<evidence type="ECO:0000256" key="4">
    <source>
        <dbReference type="RuleBase" id="RU003345"/>
    </source>
</evidence>
<evidence type="ECO:0000256" key="1">
    <source>
        <dbReference type="ARBA" id="ARBA00009986"/>
    </source>
</evidence>
<dbReference type="PANTHER" id="PTHR11699">
    <property type="entry name" value="ALDEHYDE DEHYDROGENASE-RELATED"/>
    <property type="match status" value="1"/>
</dbReference>
<sequence>METMTIGGRAVEGAGTFGVENPATGRVFAQAPECSPEQLDEALRAASDAFPAWRSDEGARRDLLRAAAKRVEDAADELAALITAEQGKPLADARLEVQGTVAGLRFVADLEVPREVLADDDQARVELLHQPFGVVAAITPWNFPVAIAGLKLGPALLTGNTVVLKPSPFTPLSTLHLGGVLRDVLPPGVLNVVSGSDPLGARLTAHPVPRKISFTGSVATGRKVAAAAADDLKRVTLELGGNDAAILLDDFDVDALADRLFWGAFLNSGQVCAAIKRVYVPRRLHDVVVDALADRARSVVVGDGTAEGTRLGPLTTRPQFERVSELVADALARGATAVTGGGPLDREGYFFQPTILRDIDDGVRLVDEEQFGPALPVLAYDDVEDAIRRANATHYGLDGSVWSADPERAAAVAERLECGTAWLNTHALPHPAVPFGGWKHSGLGVESGVPGLLAFTESKVLYRVKG</sequence>
<evidence type="ECO:0000313" key="6">
    <source>
        <dbReference type="EMBL" id="SFI79139.1"/>
    </source>
</evidence>
<evidence type="ECO:0000313" key="7">
    <source>
        <dbReference type="Proteomes" id="UP000199025"/>
    </source>
</evidence>
<comment type="similarity">
    <text evidence="1 4">Belongs to the aldehyde dehydrogenase family.</text>
</comment>
<dbReference type="Proteomes" id="UP000199025">
    <property type="component" value="Unassembled WGS sequence"/>
</dbReference>
<dbReference type="InterPro" id="IPR044086">
    <property type="entry name" value="LUC3-like"/>
</dbReference>
<dbReference type="InterPro" id="IPR016162">
    <property type="entry name" value="Ald_DH_N"/>
</dbReference>
<dbReference type="STRING" id="115433.SAMN05421835_101799"/>
<dbReference type="Gene3D" id="3.40.309.10">
    <property type="entry name" value="Aldehyde Dehydrogenase, Chain A, domain 2"/>
    <property type="match status" value="1"/>
</dbReference>
<dbReference type="FunFam" id="3.40.605.10:FF:000007">
    <property type="entry name" value="NAD/NADP-dependent betaine aldehyde dehydrogenase"/>
    <property type="match status" value="1"/>
</dbReference>
<dbReference type="AlphaFoldDB" id="A0A1I3L374"/>